<reference evidence="1 2" key="1">
    <citation type="submission" date="2022-09" db="EMBL/GenBank/DDBJ databases">
        <authorList>
            <person name="Palmer J.M."/>
        </authorList>
    </citation>
    <scope>NUCLEOTIDE SEQUENCE [LARGE SCALE GENOMIC DNA]</scope>
    <source>
        <strain evidence="1 2">DSM 7382</strain>
    </source>
</reference>
<dbReference type="Proteomes" id="UP001385951">
    <property type="component" value="Unassembled WGS sequence"/>
</dbReference>
<protein>
    <submittedName>
        <fullName evidence="1">Uncharacterized protein</fullName>
    </submittedName>
</protein>
<sequence>MSTESNESINKCQSLFESDLKVCVTLLMLSEPQHKHTGTPYSEHMGTEHPPLAIILPAPQTDFVLDLKTTSLTGNKAKLVYVPKLHELITYQVSTVSLLELANPDLSSKIKKVIVDKGTWKIALSGLASVQDIKEDIKKQQHVYN</sequence>
<accession>A0AAW0FBN0</accession>
<organism evidence="1 2">
    <name type="scientific">Cerrena zonata</name>
    <dbReference type="NCBI Taxonomy" id="2478898"/>
    <lineage>
        <taxon>Eukaryota</taxon>
        <taxon>Fungi</taxon>
        <taxon>Dikarya</taxon>
        <taxon>Basidiomycota</taxon>
        <taxon>Agaricomycotina</taxon>
        <taxon>Agaricomycetes</taxon>
        <taxon>Polyporales</taxon>
        <taxon>Cerrenaceae</taxon>
        <taxon>Cerrena</taxon>
    </lineage>
</organism>
<proteinExistence type="predicted"/>
<dbReference type="EMBL" id="JASBNA010000080">
    <property type="protein sequence ID" value="KAK7677936.1"/>
    <property type="molecule type" value="Genomic_DNA"/>
</dbReference>
<name>A0AAW0FBN0_9APHY</name>
<gene>
    <name evidence="1" type="ORF">QCA50_019126</name>
</gene>
<evidence type="ECO:0000313" key="2">
    <source>
        <dbReference type="Proteomes" id="UP001385951"/>
    </source>
</evidence>
<dbReference type="AlphaFoldDB" id="A0AAW0FBN0"/>
<comment type="caution">
    <text evidence="1">The sequence shown here is derived from an EMBL/GenBank/DDBJ whole genome shotgun (WGS) entry which is preliminary data.</text>
</comment>
<evidence type="ECO:0000313" key="1">
    <source>
        <dbReference type="EMBL" id="KAK7677936.1"/>
    </source>
</evidence>
<keyword evidence="2" id="KW-1185">Reference proteome</keyword>